<protein>
    <submittedName>
        <fullName evidence="2">Uncharacterized protein</fullName>
    </submittedName>
</protein>
<evidence type="ECO:0000313" key="2">
    <source>
        <dbReference type="EMBL" id="SVC04669.1"/>
    </source>
</evidence>
<organism evidence="2">
    <name type="scientific">marine metagenome</name>
    <dbReference type="NCBI Taxonomy" id="408172"/>
    <lineage>
        <taxon>unclassified sequences</taxon>
        <taxon>metagenomes</taxon>
        <taxon>ecological metagenomes</taxon>
    </lineage>
</organism>
<gene>
    <name evidence="2" type="ORF">METZ01_LOCUS257523</name>
</gene>
<accession>A0A382IZ67</accession>
<proteinExistence type="predicted"/>
<feature type="region of interest" description="Disordered" evidence="1">
    <location>
        <begin position="1"/>
        <end position="25"/>
    </location>
</feature>
<name>A0A382IZ67_9ZZZZ</name>
<evidence type="ECO:0000256" key="1">
    <source>
        <dbReference type="SAM" id="MobiDB-lite"/>
    </source>
</evidence>
<dbReference type="EMBL" id="UINC01070486">
    <property type="protein sequence ID" value="SVC04669.1"/>
    <property type="molecule type" value="Genomic_DNA"/>
</dbReference>
<sequence length="25" mass="2718">MSRFWPAPAESQIARAGVPDTEAVM</sequence>
<dbReference type="AlphaFoldDB" id="A0A382IZ67"/>
<reference evidence="2" key="1">
    <citation type="submission" date="2018-05" db="EMBL/GenBank/DDBJ databases">
        <authorList>
            <person name="Lanie J.A."/>
            <person name="Ng W.-L."/>
            <person name="Kazmierczak K.M."/>
            <person name="Andrzejewski T.M."/>
            <person name="Davidsen T.M."/>
            <person name="Wayne K.J."/>
            <person name="Tettelin H."/>
            <person name="Glass J.I."/>
            <person name="Rusch D."/>
            <person name="Podicherti R."/>
            <person name="Tsui H.-C.T."/>
            <person name="Winkler M.E."/>
        </authorList>
    </citation>
    <scope>NUCLEOTIDE SEQUENCE</scope>
</reference>